<dbReference type="GO" id="GO:0005634">
    <property type="term" value="C:nucleus"/>
    <property type="evidence" value="ECO:0007669"/>
    <property type="project" value="UniProtKB-SubCell"/>
</dbReference>
<feature type="region of interest" description="Disordered" evidence="7">
    <location>
        <begin position="561"/>
        <end position="590"/>
    </location>
</feature>
<dbReference type="AlphaFoldDB" id="A0A9P6V046"/>
<feature type="compositionally biased region" description="Basic residues" evidence="7">
    <location>
        <begin position="1206"/>
        <end position="1215"/>
    </location>
</feature>
<feature type="compositionally biased region" description="Basic residues" evidence="7">
    <location>
        <begin position="1115"/>
        <end position="1128"/>
    </location>
</feature>
<feature type="compositionally biased region" description="Low complexity" evidence="7">
    <location>
        <begin position="95"/>
        <end position="114"/>
    </location>
</feature>
<keyword evidence="10" id="KW-1185">Reference proteome</keyword>
<keyword evidence="4" id="KW-0832">Ubl conjugation</keyword>
<feature type="compositionally biased region" description="Basic and acidic residues" evidence="7">
    <location>
        <begin position="969"/>
        <end position="990"/>
    </location>
</feature>
<dbReference type="GO" id="GO:0005694">
    <property type="term" value="C:chromosome"/>
    <property type="evidence" value="ECO:0007669"/>
    <property type="project" value="TreeGrafter"/>
</dbReference>
<dbReference type="Gene3D" id="2.60.200.20">
    <property type="match status" value="1"/>
</dbReference>
<dbReference type="GO" id="GO:0051983">
    <property type="term" value="P:regulation of chromosome segregation"/>
    <property type="evidence" value="ECO:0007669"/>
    <property type="project" value="TreeGrafter"/>
</dbReference>
<dbReference type="SMART" id="SM00240">
    <property type="entry name" value="FHA"/>
    <property type="match status" value="1"/>
</dbReference>
<feature type="region of interest" description="Disordered" evidence="7">
    <location>
        <begin position="1161"/>
        <end position="1215"/>
    </location>
</feature>
<dbReference type="OrthoDB" id="6288785at2759"/>
<accession>A0A9P6V046</accession>
<evidence type="ECO:0000256" key="4">
    <source>
        <dbReference type="ARBA" id="ARBA00022843"/>
    </source>
</evidence>
<evidence type="ECO:0000256" key="3">
    <source>
        <dbReference type="ARBA" id="ARBA00022553"/>
    </source>
</evidence>
<feature type="compositionally biased region" description="Polar residues" evidence="7">
    <location>
        <begin position="764"/>
        <end position="782"/>
    </location>
</feature>
<dbReference type="Proteomes" id="UP000738325">
    <property type="component" value="Unassembled WGS sequence"/>
</dbReference>
<dbReference type="InterPro" id="IPR029334">
    <property type="entry name" value="PP1-bd"/>
</dbReference>
<proteinExistence type="predicted"/>
<gene>
    <name evidence="9" type="primary">MKI67</name>
    <name evidence="9" type="ORF">BGZ99_003314</name>
</gene>
<feature type="region of interest" description="Disordered" evidence="7">
    <location>
        <begin position="374"/>
        <end position="395"/>
    </location>
</feature>
<evidence type="ECO:0000256" key="7">
    <source>
        <dbReference type="SAM" id="MobiDB-lite"/>
    </source>
</evidence>
<dbReference type="InterPro" id="IPR000253">
    <property type="entry name" value="FHA_dom"/>
</dbReference>
<dbReference type="PROSITE" id="PS50006">
    <property type="entry name" value="FHA_DOMAIN"/>
    <property type="match status" value="1"/>
</dbReference>
<reference evidence="9" key="1">
    <citation type="journal article" date="2020" name="Fungal Divers.">
        <title>Resolving the Mortierellaceae phylogeny through synthesis of multi-gene phylogenetics and phylogenomics.</title>
        <authorList>
            <person name="Vandepol N."/>
            <person name="Liber J."/>
            <person name="Desiro A."/>
            <person name="Na H."/>
            <person name="Kennedy M."/>
            <person name="Barry K."/>
            <person name="Grigoriev I.V."/>
            <person name="Miller A.N."/>
            <person name="O'Donnell K."/>
            <person name="Stajich J.E."/>
            <person name="Bonito G."/>
        </authorList>
    </citation>
    <scope>NUCLEOTIDE SEQUENCE</scope>
    <source>
        <strain evidence="9">REB-010B</strain>
    </source>
</reference>
<evidence type="ECO:0000313" key="9">
    <source>
        <dbReference type="EMBL" id="KAG0329163.1"/>
    </source>
</evidence>
<dbReference type="Pfam" id="PF00498">
    <property type="entry name" value="FHA"/>
    <property type="match status" value="1"/>
</dbReference>
<feature type="region of interest" description="Disordered" evidence="7">
    <location>
        <begin position="16"/>
        <end position="131"/>
    </location>
</feature>
<keyword evidence="3" id="KW-0597">Phosphoprotein</keyword>
<feature type="region of interest" description="Disordered" evidence="7">
    <location>
        <begin position="968"/>
        <end position="1141"/>
    </location>
</feature>
<dbReference type="PANTHER" id="PTHR21603:SF18">
    <property type="entry name" value="ANTIGEN KI-67-LIKE PROTEIN"/>
    <property type="match status" value="1"/>
</dbReference>
<feature type="compositionally biased region" description="Polar residues" evidence="7">
    <location>
        <begin position="1047"/>
        <end position="1071"/>
    </location>
</feature>
<feature type="non-terminal residue" evidence="9">
    <location>
        <position position="1"/>
    </location>
</feature>
<name>A0A9P6V046_9FUNG</name>
<dbReference type="Pfam" id="PF15276">
    <property type="entry name" value="PP1_bind"/>
    <property type="match status" value="1"/>
</dbReference>
<feature type="compositionally biased region" description="Low complexity" evidence="7">
    <location>
        <begin position="572"/>
        <end position="587"/>
    </location>
</feature>
<evidence type="ECO:0000259" key="8">
    <source>
        <dbReference type="PROSITE" id="PS50006"/>
    </source>
</evidence>
<sequence length="1215" mass="132524">GPGMSDTPKRRLLRKSALQASPFGALVKPFHNNSAPTTQAATTPGKHTLDTTPAVPLPNPFLSTSSFDATSTSAPTSPQEGSPARKSARLSAIHSQSSSNSDSNNNNRNNSSPNRTTPRKIAPPSTPRSKTILKTGVWGHIAGLKKVDESVYSRYPIDKSYCSFGRSESNDVRVQIEGVSDLHCKLIRRDDGEASLGTLAAVARGVWLKDTSTEGTLLNNVLVHDTARPIQHGDIMTIAGRKFRFESNVLFPRTPLQATSSNTPGRQIINIQATIDDDLQILAEIPSPTAGRTSSASTKSTARSAAALQSSLGLFTPNRAAKLSSLLVSPKPVPLPAFLVNSNRQPSTPKKVFTMIDEPSVLNPTYRSTLAFESEAEDEASFHTPTKEKRKAPADFEDSLVGRTPKKVSFGPALSPEIFDKAEPPSTPVKRGQQQGLETPRRMGVSTPSLLSKLTALKSSARPILTPSRLSRASDLQHLEKPAPLNLFAHVEELAESSTADDSKSPMPKLSITPRKPMFASFAGIHSKDATASGAQDAHALELQEASPFIDAKFMVQHNNEQQASLDDSDTSSDNSENGSGSSGSDDGFWKKLTPIAAEKKAGAFEANPFMDDLDVLDDESSPPSTPTRKPLARLATPTAAMPSILTMASEKRSTPSSARFSMPSLRHADDLDITPVHTPVRRSASSELERQDTSRQPTPGTASRLALLQLSAQKVQGLADLLQQPHTPTPTGENADPLLNTPTRPPKTASLFGNVAGDESKAAEQSTVQDVEAESQGSTSAFIADDAPHSASSIDAKRRASAPAATIVERSQSPIFSGLRSVFRTPQKVVESYFAGFAGLRNFVMTPTKSPSQQPSWQQPIEDELASEPLDQDDKTQDETEESETPVNISDEAAMGTFDTFEGQDSLNNEYLQDESTARISASTPTTPNRRVASHEDVMVFLKGHSNPQQKSTTVVAATLSKSFLVSRSKDEIRLDESSTGEEEARQAELLRLLGEGAAIEDDTEEEVTEELGEEQEQEQEQGHRGEDRIDEVAVDDALERKDHTPSPQTKMFSRRISSTFNRSREGTPTSKRRQSLKQRLGSTSPGFRHYEQQIDSDEEEDEEDDMVIMISPKHIHQTKYAPHNKRKLAEGETEPESMKEKVARELELAKLRKQVAIEKPKKTIKKKPLSTKAKIRKGKTLERGLMNTEKDEKRIDKHQEKVSLKKRGKQMWE</sequence>
<keyword evidence="2" id="KW-1017">Isopeptide bond</keyword>
<feature type="compositionally biased region" description="Basic and acidic residues" evidence="7">
    <location>
        <begin position="1190"/>
        <end position="1205"/>
    </location>
</feature>
<feature type="compositionally biased region" description="Low complexity" evidence="7">
    <location>
        <begin position="63"/>
        <end position="78"/>
    </location>
</feature>
<feature type="compositionally biased region" description="Low complexity" evidence="7">
    <location>
        <begin position="851"/>
        <end position="861"/>
    </location>
</feature>
<evidence type="ECO:0000256" key="5">
    <source>
        <dbReference type="ARBA" id="ARBA00023242"/>
    </source>
</evidence>
<comment type="subcellular location">
    <subcellularLocation>
        <location evidence="1">Nucleus</location>
    </subcellularLocation>
</comment>
<evidence type="ECO:0000256" key="1">
    <source>
        <dbReference type="ARBA" id="ARBA00004123"/>
    </source>
</evidence>
<keyword evidence="6" id="KW-0131">Cell cycle</keyword>
<dbReference type="InterPro" id="IPR008984">
    <property type="entry name" value="SMAD_FHA_dom_sf"/>
</dbReference>
<feature type="compositionally biased region" description="Basic and acidic residues" evidence="7">
    <location>
        <begin position="1022"/>
        <end position="1046"/>
    </location>
</feature>
<evidence type="ECO:0000313" key="10">
    <source>
        <dbReference type="Proteomes" id="UP000738325"/>
    </source>
</evidence>
<feature type="region of interest" description="Disordered" evidence="7">
    <location>
        <begin position="846"/>
        <end position="933"/>
    </location>
</feature>
<comment type="caution">
    <text evidence="9">The sequence shown here is derived from an EMBL/GenBank/DDBJ whole genome shotgun (WGS) entry which is preliminary data.</text>
</comment>
<dbReference type="SUPFAM" id="SSF49879">
    <property type="entry name" value="SMAD/FHA domain"/>
    <property type="match status" value="1"/>
</dbReference>
<feature type="domain" description="FHA" evidence="8">
    <location>
        <begin position="162"/>
        <end position="223"/>
    </location>
</feature>
<feature type="compositionally biased region" description="Acidic residues" evidence="7">
    <location>
        <begin position="1096"/>
        <end position="1108"/>
    </location>
</feature>
<keyword evidence="5" id="KW-0539">Nucleus</keyword>
<feature type="compositionally biased region" description="Polar residues" evidence="7">
    <location>
        <begin position="904"/>
        <end position="930"/>
    </location>
</feature>
<feature type="compositionally biased region" description="Low complexity" evidence="7">
    <location>
        <begin position="703"/>
        <end position="714"/>
    </location>
</feature>
<dbReference type="EMBL" id="JAAAIP010000021">
    <property type="protein sequence ID" value="KAG0329163.1"/>
    <property type="molecule type" value="Genomic_DNA"/>
</dbReference>
<feature type="compositionally biased region" description="Basic and acidic residues" evidence="7">
    <location>
        <begin position="385"/>
        <end position="394"/>
    </location>
</feature>
<dbReference type="CDD" id="cd22673">
    <property type="entry name" value="FHA_Ki67"/>
    <property type="match status" value="1"/>
</dbReference>
<dbReference type="GO" id="GO:0007088">
    <property type="term" value="P:regulation of mitotic nuclear division"/>
    <property type="evidence" value="ECO:0007669"/>
    <property type="project" value="TreeGrafter"/>
</dbReference>
<feature type="compositionally biased region" description="Polar residues" evidence="7">
    <location>
        <begin position="31"/>
        <end position="42"/>
    </location>
</feature>
<feature type="region of interest" description="Disordered" evidence="7">
    <location>
        <begin position="412"/>
        <end position="444"/>
    </location>
</feature>
<feature type="region of interest" description="Disordered" evidence="7">
    <location>
        <begin position="613"/>
        <end position="806"/>
    </location>
</feature>
<feature type="compositionally biased region" description="Acidic residues" evidence="7">
    <location>
        <begin position="1000"/>
        <end position="1021"/>
    </location>
</feature>
<feature type="compositionally biased region" description="Basic residues" evidence="7">
    <location>
        <begin position="1164"/>
        <end position="1180"/>
    </location>
</feature>
<protein>
    <submittedName>
        <fullName evidence="9">Antigen identified by monoclonal antibody Ki-67</fullName>
    </submittedName>
</protein>
<evidence type="ECO:0000256" key="2">
    <source>
        <dbReference type="ARBA" id="ARBA00022499"/>
    </source>
</evidence>
<organism evidence="9 10">
    <name type="scientific">Dissophora globulifera</name>
    <dbReference type="NCBI Taxonomy" id="979702"/>
    <lineage>
        <taxon>Eukaryota</taxon>
        <taxon>Fungi</taxon>
        <taxon>Fungi incertae sedis</taxon>
        <taxon>Mucoromycota</taxon>
        <taxon>Mortierellomycotina</taxon>
        <taxon>Mortierellomycetes</taxon>
        <taxon>Mortierellales</taxon>
        <taxon>Mortierellaceae</taxon>
        <taxon>Dissophora</taxon>
    </lineage>
</organism>
<dbReference type="PANTHER" id="PTHR21603">
    <property type="entry name" value="ANTIGEN KI-67-LIKE PROTEIN"/>
    <property type="match status" value="1"/>
</dbReference>
<evidence type="ECO:0000256" key="6">
    <source>
        <dbReference type="ARBA" id="ARBA00023306"/>
    </source>
</evidence>